<feature type="domain" description="PepSY" evidence="3">
    <location>
        <begin position="64"/>
        <end position="118"/>
    </location>
</feature>
<name>A0A6G4X6V0_9ACTN</name>
<proteinExistence type="predicted"/>
<dbReference type="InterPro" id="IPR025711">
    <property type="entry name" value="PepSY"/>
</dbReference>
<dbReference type="Pfam" id="PF03413">
    <property type="entry name" value="PepSY"/>
    <property type="match status" value="2"/>
</dbReference>
<gene>
    <name evidence="4" type="ORF">G5C65_33930</name>
</gene>
<dbReference type="Gene3D" id="3.10.450.40">
    <property type="match status" value="2"/>
</dbReference>
<dbReference type="Proteomes" id="UP000477722">
    <property type="component" value="Unassembled WGS sequence"/>
</dbReference>
<evidence type="ECO:0000313" key="4">
    <source>
        <dbReference type="EMBL" id="NGO73245.1"/>
    </source>
</evidence>
<protein>
    <submittedName>
        <fullName evidence="4">PepSY domain-containing protein</fullName>
    </submittedName>
</protein>
<sequence>MKRKVIIAGAAAAALLTTGTVTALAAGGGSDASRAEPASPALAASSDVRSGDGDAAEDTGRHAVSAQRAATAAAKAAPGTVAELELDTDDGKLVWEADVFGRDSKWYDIDIDPEDGKVSARGLAHDDDREPVRKVKVDAAGAAAKAAGAGKGVVTSVDLEGTHWEVETTDSRGTEHELLIDADSGKIVQHAAGGDDGDRDGDGDDGDGD</sequence>
<organism evidence="4 5">
    <name type="scientific">Streptomyces boncukensis</name>
    <dbReference type="NCBI Taxonomy" id="2711219"/>
    <lineage>
        <taxon>Bacteria</taxon>
        <taxon>Bacillati</taxon>
        <taxon>Actinomycetota</taxon>
        <taxon>Actinomycetes</taxon>
        <taxon>Kitasatosporales</taxon>
        <taxon>Streptomycetaceae</taxon>
        <taxon>Streptomyces</taxon>
    </lineage>
</organism>
<dbReference type="RefSeq" id="WP_165302902.1">
    <property type="nucleotide sequence ID" value="NZ_JAAKZZ010000666.1"/>
</dbReference>
<keyword evidence="5" id="KW-1185">Reference proteome</keyword>
<feature type="region of interest" description="Disordered" evidence="1">
    <location>
        <begin position="181"/>
        <end position="209"/>
    </location>
</feature>
<dbReference type="AlphaFoldDB" id="A0A6G4X6V0"/>
<accession>A0A6G4X6V0</accession>
<dbReference type="EMBL" id="JAAKZZ010000666">
    <property type="protein sequence ID" value="NGO73245.1"/>
    <property type="molecule type" value="Genomic_DNA"/>
</dbReference>
<feature type="chain" id="PRO_5026035105" evidence="2">
    <location>
        <begin position="26"/>
        <end position="209"/>
    </location>
</feature>
<feature type="signal peptide" evidence="2">
    <location>
        <begin position="1"/>
        <end position="25"/>
    </location>
</feature>
<evidence type="ECO:0000259" key="3">
    <source>
        <dbReference type="Pfam" id="PF03413"/>
    </source>
</evidence>
<evidence type="ECO:0000256" key="2">
    <source>
        <dbReference type="SAM" id="SignalP"/>
    </source>
</evidence>
<comment type="caution">
    <text evidence="4">The sequence shown here is derived from an EMBL/GenBank/DDBJ whole genome shotgun (WGS) entry which is preliminary data.</text>
</comment>
<reference evidence="4 5" key="1">
    <citation type="submission" date="2020-02" db="EMBL/GenBank/DDBJ databases">
        <title>Whole-genome analyses of novel actinobacteria.</title>
        <authorList>
            <person name="Sahin N."/>
            <person name="Tatar D."/>
        </authorList>
    </citation>
    <scope>NUCLEOTIDE SEQUENCE [LARGE SCALE GENOMIC DNA]</scope>
    <source>
        <strain evidence="4 5">SB3404</strain>
    </source>
</reference>
<feature type="compositionally biased region" description="Low complexity" evidence="1">
    <location>
        <begin position="35"/>
        <end position="46"/>
    </location>
</feature>
<evidence type="ECO:0000313" key="5">
    <source>
        <dbReference type="Proteomes" id="UP000477722"/>
    </source>
</evidence>
<feature type="domain" description="PepSY" evidence="3">
    <location>
        <begin position="142"/>
        <end position="188"/>
    </location>
</feature>
<feature type="region of interest" description="Disordered" evidence="1">
    <location>
        <begin position="26"/>
        <end position="60"/>
    </location>
</feature>
<evidence type="ECO:0000256" key="1">
    <source>
        <dbReference type="SAM" id="MobiDB-lite"/>
    </source>
</evidence>
<keyword evidence="2" id="KW-0732">Signal</keyword>
<feature type="compositionally biased region" description="Acidic residues" evidence="1">
    <location>
        <begin position="195"/>
        <end position="209"/>
    </location>
</feature>